<dbReference type="AlphaFoldDB" id="F0SRL3"/>
<dbReference type="Pfam" id="PF13629">
    <property type="entry name" value="T2SS-T3SS_pil_N"/>
    <property type="match status" value="1"/>
</dbReference>
<dbReference type="STRING" id="756272.Plabr_1525"/>
<feature type="region of interest" description="Disordered" evidence="2">
    <location>
        <begin position="525"/>
        <end position="565"/>
    </location>
</feature>
<dbReference type="PANTHER" id="PTHR30332:SF17">
    <property type="entry name" value="TYPE IV PILIATION SYSTEM PROTEIN DR_0774-RELATED"/>
    <property type="match status" value="1"/>
</dbReference>
<gene>
    <name evidence="5" type="ordered locus">Plabr_1525</name>
</gene>
<dbReference type="PANTHER" id="PTHR30332">
    <property type="entry name" value="PROBABLE GENERAL SECRETION PATHWAY PROTEIN D"/>
    <property type="match status" value="1"/>
</dbReference>
<accession>F0SRL3</accession>
<organism evidence="5 6">
    <name type="scientific">Rubinisphaera brasiliensis (strain ATCC 49424 / DSM 5305 / JCM 21570 / IAM 15109 / NBRC 103401 / IFAM 1448)</name>
    <name type="common">Planctomyces brasiliensis</name>
    <dbReference type="NCBI Taxonomy" id="756272"/>
    <lineage>
        <taxon>Bacteria</taxon>
        <taxon>Pseudomonadati</taxon>
        <taxon>Planctomycetota</taxon>
        <taxon>Planctomycetia</taxon>
        <taxon>Planctomycetales</taxon>
        <taxon>Planctomycetaceae</taxon>
        <taxon>Rubinisphaera</taxon>
    </lineage>
</organism>
<dbReference type="InterPro" id="IPR050810">
    <property type="entry name" value="Bact_Secretion_Sys_Channel"/>
</dbReference>
<dbReference type="InterPro" id="IPR004846">
    <property type="entry name" value="T2SS/T3SS_dom"/>
</dbReference>
<comment type="similarity">
    <text evidence="1">Belongs to the bacterial secretin family.</text>
</comment>
<evidence type="ECO:0000313" key="6">
    <source>
        <dbReference type="Proteomes" id="UP000006860"/>
    </source>
</evidence>
<dbReference type="EMBL" id="CP002546">
    <property type="protein sequence ID" value="ADY59136.1"/>
    <property type="molecule type" value="Genomic_DNA"/>
</dbReference>
<sequence length="714" mass="76524">MQPSNHRTDTLPGGRMRTVCARVFGRVLSVNTAALLLLGSLVCVQPSSASGQTHAPVTEGEIYHVLSATNQLSLTERFSRVLELEKRITRVDGFDPAVLTVSALTPHRVRIQAVSAGVTTLVLVDEFDKTYTIEVFVEGDVRYLQSYIDRFFPDSSVKAVKVKDSVVLRGVVADPSHISQITEVAEQFFPKVINHMQFGAANQVRLQVRIMEAQRSRIRQLGFNWSFLNGSGYVSSNPGSLSSPLGANLTPGQTPGLSYGGAGLSDSSISFGVVNANSVFRGFLEALKQEGLLRILVETSVVADSGRPASLLSGGEFPILVPQALGTLSVEWKEFGVKLEAVPIVLGQGQVILEIAPEFSERDFANAAQLDNTTVPAITTRRANTQVRMKFGQTLMIGGLIATRYTAETDKVPFLGELPGIGAAFRRVRYDENETELIILVTPEYVAPLDPHQVPDGGPGQFSDVPTDRELFWQGMIEVPNYGGPMPPNAGGYDEECMLPPMHGPGPVYTEELPPEMVPRQMAPQLVDPSSRPMPPQSGISLPPQPEIHLEKAPQPYGPPDVTPMTEEDAAAAMPLQTRPAPKAIPAPEMKKAPSLTPAPLPAAPSLTPSTPKPAQPGETSSIPLLPVMPAPPSRHDSSGDSKAVTEAGHWQRSGTRVQLDTGRDSLSSNVTQTAGAKPTTELSLDEFANQPPALIGPTPKKVNSDAALSAPMP</sequence>
<dbReference type="Proteomes" id="UP000006860">
    <property type="component" value="Chromosome"/>
</dbReference>
<dbReference type="KEGG" id="pbs:Plabr_1525"/>
<dbReference type="eggNOG" id="COG3170">
    <property type="taxonomic scope" value="Bacteria"/>
</dbReference>
<feature type="domain" description="Type II/III secretion system secretin-like" evidence="3">
    <location>
        <begin position="286"/>
        <end position="444"/>
    </location>
</feature>
<dbReference type="GO" id="GO:0015627">
    <property type="term" value="C:type II protein secretion system complex"/>
    <property type="evidence" value="ECO:0007669"/>
    <property type="project" value="TreeGrafter"/>
</dbReference>
<name>F0SRL3_RUBBR</name>
<dbReference type="HOGENOM" id="CLU_017952_3_0_0"/>
<dbReference type="Pfam" id="PF00263">
    <property type="entry name" value="Secretin"/>
    <property type="match status" value="1"/>
</dbReference>
<dbReference type="GO" id="GO:0009306">
    <property type="term" value="P:protein secretion"/>
    <property type="evidence" value="ECO:0007669"/>
    <property type="project" value="InterPro"/>
</dbReference>
<feature type="compositionally biased region" description="Polar residues" evidence="2">
    <location>
        <begin position="653"/>
        <end position="675"/>
    </location>
</feature>
<dbReference type="PRINTS" id="PR00811">
    <property type="entry name" value="BCTERIALGSPD"/>
</dbReference>
<dbReference type="eggNOG" id="COG4964">
    <property type="taxonomic scope" value="Bacteria"/>
</dbReference>
<evidence type="ECO:0000259" key="3">
    <source>
        <dbReference type="Pfam" id="PF00263"/>
    </source>
</evidence>
<dbReference type="InterPro" id="IPR032789">
    <property type="entry name" value="T2SS-T3SS_pil_N"/>
</dbReference>
<reference evidence="6" key="1">
    <citation type="submission" date="2011-02" db="EMBL/GenBank/DDBJ databases">
        <title>The complete genome of Planctomyces brasiliensis DSM 5305.</title>
        <authorList>
            <person name="Lucas S."/>
            <person name="Copeland A."/>
            <person name="Lapidus A."/>
            <person name="Bruce D."/>
            <person name="Goodwin L."/>
            <person name="Pitluck S."/>
            <person name="Kyrpides N."/>
            <person name="Mavromatis K."/>
            <person name="Pagani I."/>
            <person name="Ivanova N."/>
            <person name="Ovchinnikova G."/>
            <person name="Lu M."/>
            <person name="Detter J.C."/>
            <person name="Han C."/>
            <person name="Land M."/>
            <person name="Hauser L."/>
            <person name="Markowitz V."/>
            <person name="Cheng J.-F."/>
            <person name="Hugenholtz P."/>
            <person name="Woyke T."/>
            <person name="Wu D."/>
            <person name="Tindall B."/>
            <person name="Pomrenke H.G."/>
            <person name="Brambilla E."/>
            <person name="Klenk H.-P."/>
            <person name="Eisen J.A."/>
        </authorList>
    </citation>
    <scope>NUCLEOTIDE SEQUENCE [LARGE SCALE GENOMIC DNA]</scope>
    <source>
        <strain evidence="6">ATCC 49424 / DSM 5305 / JCM 21570 / NBRC 103401 / IFAM 1448</strain>
    </source>
</reference>
<dbReference type="InterPro" id="IPR001775">
    <property type="entry name" value="GspD/PilQ"/>
</dbReference>
<feature type="domain" description="Pilus formation protein N-terminal" evidence="4">
    <location>
        <begin position="70"/>
        <end position="137"/>
    </location>
</feature>
<keyword evidence="6" id="KW-1185">Reference proteome</keyword>
<dbReference type="RefSeq" id="WP_013627864.1">
    <property type="nucleotide sequence ID" value="NC_015174.1"/>
</dbReference>
<feature type="region of interest" description="Disordered" evidence="2">
    <location>
        <begin position="578"/>
        <end position="714"/>
    </location>
</feature>
<proteinExistence type="inferred from homology"/>
<protein>
    <submittedName>
        <fullName evidence="5">Type II and III secretion system protein</fullName>
    </submittedName>
</protein>
<evidence type="ECO:0000256" key="1">
    <source>
        <dbReference type="RuleBase" id="RU004003"/>
    </source>
</evidence>
<evidence type="ECO:0000256" key="2">
    <source>
        <dbReference type="SAM" id="MobiDB-lite"/>
    </source>
</evidence>
<evidence type="ECO:0000259" key="4">
    <source>
        <dbReference type="Pfam" id="PF13629"/>
    </source>
</evidence>
<evidence type="ECO:0000313" key="5">
    <source>
        <dbReference type="EMBL" id="ADY59136.1"/>
    </source>
</evidence>